<dbReference type="EC" id="3.1.-.-" evidence="7"/>
<dbReference type="InterPro" id="IPR002036">
    <property type="entry name" value="YbeY"/>
</dbReference>
<comment type="similarity">
    <text evidence="1 7">Belongs to the endoribonuclease YbeY family.</text>
</comment>
<dbReference type="RefSeq" id="WP_188370146.1">
    <property type="nucleotide sequence ID" value="NZ_BMFH01000001.1"/>
</dbReference>
<name>A0ABQ1QYM5_9FLAO</name>
<dbReference type="Pfam" id="PF02130">
    <property type="entry name" value="YbeY"/>
    <property type="match status" value="1"/>
</dbReference>
<reference evidence="9" key="1">
    <citation type="journal article" date="2019" name="Int. J. Syst. Evol. Microbiol.">
        <title>The Global Catalogue of Microorganisms (GCM) 10K type strain sequencing project: providing services to taxonomists for standard genome sequencing and annotation.</title>
        <authorList>
            <consortium name="The Broad Institute Genomics Platform"/>
            <consortium name="The Broad Institute Genome Sequencing Center for Infectious Disease"/>
            <person name="Wu L."/>
            <person name="Ma J."/>
        </authorList>
    </citation>
    <scope>NUCLEOTIDE SEQUENCE [LARGE SCALE GENOMIC DNA]</scope>
    <source>
        <strain evidence="9">CGMCC 1.12606</strain>
    </source>
</reference>
<keyword evidence="2 7" id="KW-0540">Nuclease</keyword>
<keyword evidence="5 7" id="KW-0378">Hydrolase</keyword>
<comment type="cofactor">
    <cofactor evidence="7">
        <name>Zn(2+)</name>
        <dbReference type="ChEBI" id="CHEBI:29105"/>
    </cofactor>
    <text evidence="7">Binds 1 zinc ion.</text>
</comment>
<proteinExistence type="inferred from homology"/>
<dbReference type="PANTHER" id="PTHR46986:SF1">
    <property type="entry name" value="ENDORIBONUCLEASE YBEY, CHLOROPLASTIC"/>
    <property type="match status" value="1"/>
</dbReference>
<gene>
    <name evidence="7 8" type="primary">ybeY</name>
    <name evidence="8" type="ORF">GCM10011361_15930</name>
</gene>
<keyword evidence="7" id="KW-0963">Cytoplasm</keyword>
<evidence type="ECO:0000256" key="2">
    <source>
        <dbReference type="ARBA" id="ARBA00022722"/>
    </source>
</evidence>
<organism evidence="8 9">
    <name type="scientific">Muriicola marianensis</name>
    <dbReference type="NCBI Taxonomy" id="1324801"/>
    <lineage>
        <taxon>Bacteria</taxon>
        <taxon>Pseudomonadati</taxon>
        <taxon>Bacteroidota</taxon>
        <taxon>Flavobacteriia</taxon>
        <taxon>Flavobacteriales</taxon>
        <taxon>Flavobacteriaceae</taxon>
        <taxon>Muriicola</taxon>
    </lineage>
</organism>
<evidence type="ECO:0000256" key="4">
    <source>
        <dbReference type="ARBA" id="ARBA00022759"/>
    </source>
</evidence>
<feature type="binding site" evidence="7">
    <location>
        <position position="109"/>
    </location>
    <ligand>
        <name>Zn(2+)</name>
        <dbReference type="ChEBI" id="CHEBI:29105"/>
        <note>catalytic</note>
    </ligand>
</feature>
<dbReference type="PROSITE" id="PS01306">
    <property type="entry name" value="UPF0054"/>
    <property type="match status" value="1"/>
</dbReference>
<evidence type="ECO:0000313" key="9">
    <source>
        <dbReference type="Proteomes" id="UP000625780"/>
    </source>
</evidence>
<keyword evidence="6 7" id="KW-0862">Zinc</keyword>
<feature type="binding site" evidence="7">
    <location>
        <position position="105"/>
    </location>
    <ligand>
        <name>Zn(2+)</name>
        <dbReference type="ChEBI" id="CHEBI:29105"/>
        <note>catalytic</note>
    </ligand>
</feature>
<sequence length="139" mass="16408">MIDYTSNSEFVLKDPDKYTDWLIAVIKEEGFELGEISYVFTSDEELLEINKEYLDHDYYTDIITFDYTSAKVLSGDIFISTDRVKDNAGEYNVTFDEELRRVMIHGVLHLMGFNDKSEEEKKKMTFKEDSKLKMFHVEQ</sequence>
<dbReference type="EMBL" id="BMFH01000001">
    <property type="protein sequence ID" value="GGD50112.1"/>
    <property type="molecule type" value="Genomic_DNA"/>
</dbReference>
<dbReference type="HAMAP" id="MF_00009">
    <property type="entry name" value="Endoribonucl_YbeY"/>
    <property type="match status" value="1"/>
</dbReference>
<comment type="function">
    <text evidence="7">Single strand-specific metallo-endoribonuclease involved in late-stage 70S ribosome quality control and in maturation of the 3' terminus of the 16S rRNA.</text>
</comment>
<keyword evidence="7" id="KW-0698">rRNA processing</keyword>
<feature type="binding site" evidence="7">
    <location>
        <position position="115"/>
    </location>
    <ligand>
        <name>Zn(2+)</name>
        <dbReference type="ChEBI" id="CHEBI:29105"/>
        <note>catalytic</note>
    </ligand>
</feature>
<comment type="subcellular location">
    <subcellularLocation>
        <location evidence="7">Cytoplasm</location>
    </subcellularLocation>
</comment>
<dbReference type="Gene3D" id="3.40.390.30">
    <property type="entry name" value="Metalloproteases ('zincins'), catalytic domain"/>
    <property type="match status" value="1"/>
</dbReference>
<evidence type="ECO:0000256" key="1">
    <source>
        <dbReference type="ARBA" id="ARBA00010875"/>
    </source>
</evidence>
<accession>A0ABQ1QYM5</accession>
<keyword evidence="7" id="KW-0690">Ribosome biogenesis</keyword>
<dbReference type="InterPro" id="IPR023091">
    <property type="entry name" value="MetalPrtase_cat_dom_sf_prd"/>
</dbReference>
<evidence type="ECO:0000256" key="6">
    <source>
        <dbReference type="ARBA" id="ARBA00022833"/>
    </source>
</evidence>
<dbReference type="InterPro" id="IPR020549">
    <property type="entry name" value="YbeY_CS"/>
</dbReference>
<evidence type="ECO:0000256" key="7">
    <source>
        <dbReference type="HAMAP-Rule" id="MF_00009"/>
    </source>
</evidence>
<comment type="caution">
    <text evidence="8">The sequence shown here is derived from an EMBL/GenBank/DDBJ whole genome shotgun (WGS) entry which is preliminary data.</text>
</comment>
<evidence type="ECO:0000256" key="3">
    <source>
        <dbReference type="ARBA" id="ARBA00022723"/>
    </source>
</evidence>
<dbReference type="SUPFAM" id="SSF55486">
    <property type="entry name" value="Metalloproteases ('zincins'), catalytic domain"/>
    <property type="match status" value="1"/>
</dbReference>
<keyword evidence="3 7" id="KW-0479">Metal-binding</keyword>
<dbReference type="NCBIfam" id="TIGR00043">
    <property type="entry name" value="rRNA maturation RNase YbeY"/>
    <property type="match status" value="1"/>
</dbReference>
<evidence type="ECO:0000313" key="8">
    <source>
        <dbReference type="EMBL" id="GGD50112.1"/>
    </source>
</evidence>
<evidence type="ECO:0000256" key="5">
    <source>
        <dbReference type="ARBA" id="ARBA00022801"/>
    </source>
</evidence>
<keyword evidence="4 7" id="KW-0255">Endonuclease</keyword>
<dbReference type="Proteomes" id="UP000625780">
    <property type="component" value="Unassembled WGS sequence"/>
</dbReference>
<dbReference type="PANTHER" id="PTHR46986">
    <property type="entry name" value="ENDORIBONUCLEASE YBEY, CHLOROPLASTIC"/>
    <property type="match status" value="1"/>
</dbReference>
<protein>
    <recommendedName>
        <fullName evidence="7">Endoribonuclease YbeY</fullName>
        <ecNumber evidence="7">3.1.-.-</ecNumber>
    </recommendedName>
</protein>
<keyword evidence="9" id="KW-1185">Reference proteome</keyword>